<accession>A0AAD8EE43</accession>
<feature type="transmembrane region" description="Helical" evidence="1">
    <location>
        <begin position="113"/>
        <end position="138"/>
    </location>
</feature>
<gene>
    <name evidence="2" type="ORF">L9F63_019973</name>
</gene>
<dbReference type="AlphaFoldDB" id="A0AAD8EE43"/>
<keyword evidence="3" id="KW-1185">Reference proteome</keyword>
<dbReference type="PANTHER" id="PTHR36694:SF11">
    <property type="entry name" value="LP21121P-RELATED"/>
    <property type="match status" value="1"/>
</dbReference>
<organism evidence="2 3">
    <name type="scientific">Diploptera punctata</name>
    <name type="common">Pacific beetle cockroach</name>
    <dbReference type="NCBI Taxonomy" id="6984"/>
    <lineage>
        <taxon>Eukaryota</taxon>
        <taxon>Metazoa</taxon>
        <taxon>Ecdysozoa</taxon>
        <taxon>Arthropoda</taxon>
        <taxon>Hexapoda</taxon>
        <taxon>Insecta</taxon>
        <taxon>Pterygota</taxon>
        <taxon>Neoptera</taxon>
        <taxon>Polyneoptera</taxon>
        <taxon>Dictyoptera</taxon>
        <taxon>Blattodea</taxon>
        <taxon>Blaberoidea</taxon>
        <taxon>Blaberidae</taxon>
        <taxon>Diplopterinae</taxon>
        <taxon>Diploptera</taxon>
    </lineage>
</organism>
<feature type="transmembrane region" description="Helical" evidence="1">
    <location>
        <begin position="85"/>
        <end position="106"/>
    </location>
</feature>
<dbReference type="Proteomes" id="UP001233999">
    <property type="component" value="Unassembled WGS sequence"/>
</dbReference>
<reference evidence="2" key="1">
    <citation type="journal article" date="2023" name="IScience">
        <title>Live-bearing cockroach genome reveals convergent evolutionary mechanisms linked to viviparity in insects and beyond.</title>
        <authorList>
            <person name="Fouks B."/>
            <person name="Harrison M.C."/>
            <person name="Mikhailova A.A."/>
            <person name="Marchal E."/>
            <person name="English S."/>
            <person name="Carruthers M."/>
            <person name="Jennings E.C."/>
            <person name="Chiamaka E.L."/>
            <person name="Frigard R.A."/>
            <person name="Pippel M."/>
            <person name="Attardo G.M."/>
            <person name="Benoit J.B."/>
            <person name="Bornberg-Bauer E."/>
            <person name="Tobe S.S."/>
        </authorList>
    </citation>
    <scope>NUCLEOTIDE SEQUENCE</scope>
    <source>
        <strain evidence="2">Stay&amp;Tobe</strain>
    </source>
</reference>
<dbReference type="EMBL" id="JASPKZ010007167">
    <property type="protein sequence ID" value="KAJ9586392.1"/>
    <property type="molecule type" value="Genomic_DNA"/>
</dbReference>
<evidence type="ECO:0000313" key="3">
    <source>
        <dbReference type="Proteomes" id="UP001233999"/>
    </source>
</evidence>
<evidence type="ECO:0000313" key="2">
    <source>
        <dbReference type="EMBL" id="KAJ9586392.1"/>
    </source>
</evidence>
<protein>
    <submittedName>
        <fullName evidence="2">Uncharacterized protein</fullName>
    </submittedName>
</protein>
<sequence length="224" mass="25031">MKVKVDQCCCGCTLKTGTILIAAYYIVSSSAVFSMCILRMSMVKHGTNNSTGPVIDSKITENKGKINKDEDTLTEYAAARLNTMFSIYAIFFAFSILINVMLLVGAHKENLRLIYIWIVAQLIYLIMSMIGLISNMFLSLMNSSEKVGSIGSTLLNIVLTFYFLVVVFSYHEQIKDRQQGVPHRQQGVPPSGPPVVVYIDHQTPPPPYAELYPPWPQQGQFPPK</sequence>
<feature type="transmembrane region" description="Helical" evidence="1">
    <location>
        <begin position="150"/>
        <end position="170"/>
    </location>
</feature>
<reference evidence="2" key="2">
    <citation type="submission" date="2023-05" db="EMBL/GenBank/DDBJ databases">
        <authorList>
            <person name="Fouks B."/>
        </authorList>
    </citation>
    <scope>NUCLEOTIDE SEQUENCE</scope>
    <source>
        <strain evidence="2">Stay&amp;Tobe</strain>
        <tissue evidence="2">Testes</tissue>
    </source>
</reference>
<comment type="caution">
    <text evidence="2">The sequence shown here is derived from an EMBL/GenBank/DDBJ whole genome shotgun (WGS) entry which is preliminary data.</text>
</comment>
<keyword evidence="1" id="KW-1133">Transmembrane helix</keyword>
<dbReference type="PANTHER" id="PTHR36694">
    <property type="entry name" value="PASIFLORA 1, ISOFORM A-RELATED"/>
    <property type="match status" value="1"/>
</dbReference>
<name>A0AAD8EE43_DIPPU</name>
<keyword evidence="1" id="KW-0812">Transmembrane</keyword>
<proteinExistence type="predicted"/>
<evidence type="ECO:0000256" key="1">
    <source>
        <dbReference type="SAM" id="Phobius"/>
    </source>
</evidence>
<keyword evidence="1" id="KW-0472">Membrane</keyword>
<feature type="transmembrane region" description="Helical" evidence="1">
    <location>
        <begin position="21"/>
        <end position="42"/>
    </location>
</feature>